<dbReference type="EMBL" id="RXIC02000024">
    <property type="protein sequence ID" value="KAB1209785.1"/>
    <property type="molecule type" value="Genomic_DNA"/>
</dbReference>
<name>A0A6A1UZS4_9ROSI</name>
<evidence type="ECO:0000313" key="2">
    <source>
        <dbReference type="EMBL" id="KAB1205934.1"/>
    </source>
</evidence>
<protein>
    <submittedName>
        <fullName evidence="2">Uncharacterized protein</fullName>
    </submittedName>
</protein>
<reference evidence="2" key="3">
    <citation type="submission" date="2019-09" db="EMBL/GenBank/DDBJ databases">
        <authorList>
            <person name="Gao Z."/>
        </authorList>
    </citation>
    <scope>NUCLEOTIDE SEQUENCE</scope>
    <source>
        <tissue evidence="2">Leaves</tissue>
    </source>
</reference>
<comment type="caution">
    <text evidence="2">The sequence shown here is derived from an EMBL/GenBank/DDBJ whole genome shotgun (WGS) entry which is preliminary data.</text>
</comment>
<dbReference type="Proteomes" id="UP000516437">
    <property type="component" value="Chromosome 6"/>
</dbReference>
<gene>
    <name evidence="3" type="ORF">CJ030_MR6G010421</name>
    <name evidence="2" type="ORF">CJ030_MR7G016914</name>
</gene>
<keyword evidence="4" id="KW-1185">Reference proteome</keyword>
<organism evidence="2 4">
    <name type="scientific">Morella rubra</name>
    <name type="common">Chinese bayberry</name>
    <dbReference type="NCBI Taxonomy" id="262757"/>
    <lineage>
        <taxon>Eukaryota</taxon>
        <taxon>Viridiplantae</taxon>
        <taxon>Streptophyta</taxon>
        <taxon>Embryophyta</taxon>
        <taxon>Tracheophyta</taxon>
        <taxon>Spermatophyta</taxon>
        <taxon>Magnoliopsida</taxon>
        <taxon>eudicotyledons</taxon>
        <taxon>Gunneridae</taxon>
        <taxon>Pentapetalae</taxon>
        <taxon>rosids</taxon>
        <taxon>fabids</taxon>
        <taxon>Fagales</taxon>
        <taxon>Myricaceae</taxon>
        <taxon>Morella</taxon>
    </lineage>
</organism>
<dbReference type="EMBL" id="RXIC02000025">
    <property type="protein sequence ID" value="KAB1205934.1"/>
    <property type="molecule type" value="Genomic_DNA"/>
</dbReference>
<sequence>MSSDLNYVVEALKLLTERPITTAFVQSSLIATQEYLKLHLMKLMSVVAIIYKHLNVVKPQGASSTAGEAKGPSANKETDSKEEADEDPMEDAENISSDEDDDK</sequence>
<proteinExistence type="predicted"/>
<dbReference type="AlphaFoldDB" id="A0A6A1UZS4"/>
<evidence type="ECO:0000313" key="3">
    <source>
        <dbReference type="EMBL" id="KAB1209785.1"/>
    </source>
</evidence>
<evidence type="ECO:0000313" key="4">
    <source>
        <dbReference type="Proteomes" id="UP000516437"/>
    </source>
</evidence>
<reference evidence="2 4" key="2">
    <citation type="journal article" date="2019" name="Plant Biotechnol. J.">
        <title>The red bayberry genome and genetic basis of sex determination.</title>
        <authorList>
            <person name="Jia H.M."/>
            <person name="Jia H.J."/>
            <person name="Cai Q.L."/>
            <person name="Wang Y."/>
            <person name="Zhao H.B."/>
            <person name="Yang W.F."/>
            <person name="Wang G.Y."/>
            <person name="Li Y.H."/>
            <person name="Zhan D.L."/>
            <person name="Shen Y.T."/>
            <person name="Niu Q.F."/>
            <person name="Chang L."/>
            <person name="Qiu J."/>
            <person name="Zhao L."/>
            <person name="Xie H.B."/>
            <person name="Fu W.Y."/>
            <person name="Jin J."/>
            <person name="Li X.W."/>
            <person name="Jiao Y."/>
            <person name="Zhou C.C."/>
            <person name="Tu T."/>
            <person name="Chai C.Y."/>
            <person name="Gao J.L."/>
            <person name="Fan L.J."/>
            <person name="van de Weg E."/>
            <person name="Wang J.Y."/>
            <person name="Gao Z.S."/>
        </authorList>
    </citation>
    <scope>NUCLEOTIDE SEQUENCE [LARGE SCALE GENOMIC DNA]</scope>
    <source>
        <tissue evidence="2">Leaves</tissue>
    </source>
</reference>
<evidence type="ECO:0000256" key="1">
    <source>
        <dbReference type="SAM" id="MobiDB-lite"/>
    </source>
</evidence>
<reference evidence="2" key="1">
    <citation type="submission" date="2018-07" db="EMBL/GenBank/DDBJ databases">
        <authorList>
            <person name="Gao Z.-S."/>
            <person name="Jia H.-M."/>
            <person name="Jia H.-J."/>
            <person name="Cai Q.-L."/>
            <person name="Wang Y."/>
            <person name="Zhao H.-B."/>
        </authorList>
    </citation>
    <scope>NUCLEOTIDE SEQUENCE</scope>
    <source>
        <tissue evidence="2">Leaves</tissue>
    </source>
</reference>
<accession>A0A6A1UZS4</accession>
<dbReference type="Proteomes" id="UP000516437">
    <property type="component" value="Chromosome 7"/>
</dbReference>
<feature type="region of interest" description="Disordered" evidence="1">
    <location>
        <begin position="61"/>
        <end position="103"/>
    </location>
</feature>
<feature type="compositionally biased region" description="Acidic residues" evidence="1">
    <location>
        <begin position="82"/>
        <end position="103"/>
    </location>
</feature>